<dbReference type="CDD" id="cd19756">
    <property type="entry name" value="Bbox2"/>
    <property type="match status" value="1"/>
</dbReference>
<evidence type="ECO:0008006" key="4">
    <source>
        <dbReference type="Google" id="ProtNLM"/>
    </source>
</evidence>
<dbReference type="InterPro" id="IPR006734">
    <property type="entry name" value="PLATZ"/>
</dbReference>
<dbReference type="STRING" id="210143.A0A1R3HHL8"/>
<evidence type="ECO:0000313" key="3">
    <source>
        <dbReference type="Proteomes" id="UP000188268"/>
    </source>
</evidence>
<dbReference type="Pfam" id="PF04640">
    <property type="entry name" value="PLATZ"/>
    <property type="match status" value="1"/>
</dbReference>
<protein>
    <recommendedName>
        <fullName evidence="4">PLATZ transcription factor family protein</fullName>
    </recommendedName>
</protein>
<gene>
    <name evidence="2" type="ORF">CCACVL1_19229</name>
</gene>
<keyword evidence="3" id="KW-1185">Reference proteome</keyword>
<feature type="compositionally biased region" description="Basic residues" evidence="1">
    <location>
        <begin position="408"/>
        <end position="422"/>
    </location>
</feature>
<organism evidence="2 3">
    <name type="scientific">Corchorus capsularis</name>
    <name type="common">Jute</name>
    <dbReference type="NCBI Taxonomy" id="210143"/>
    <lineage>
        <taxon>Eukaryota</taxon>
        <taxon>Viridiplantae</taxon>
        <taxon>Streptophyta</taxon>
        <taxon>Embryophyta</taxon>
        <taxon>Tracheophyta</taxon>
        <taxon>Spermatophyta</taxon>
        <taxon>Magnoliopsida</taxon>
        <taxon>eudicotyledons</taxon>
        <taxon>Gunneridae</taxon>
        <taxon>Pentapetalae</taxon>
        <taxon>rosids</taxon>
        <taxon>malvids</taxon>
        <taxon>Malvales</taxon>
        <taxon>Malvaceae</taxon>
        <taxon>Grewioideae</taxon>
        <taxon>Apeibeae</taxon>
        <taxon>Corchorus</taxon>
    </lineage>
</organism>
<dbReference type="AlphaFoldDB" id="A0A1R3HHL8"/>
<dbReference type="EMBL" id="AWWV01011930">
    <property type="protein sequence ID" value="OMO69851.1"/>
    <property type="molecule type" value="Genomic_DNA"/>
</dbReference>
<reference evidence="2 3" key="1">
    <citation type="submission" date="2013-09" db="EMBL/GenBank/DDBJ databases">
        <title>Corchorus capsularis genome sequencing.</title>
        <authorList>
            <person name="Alam M."/>
            <person name="Haque M.S."/>
            <person name="Islam M.S."/>
            <person name="Emdad E.M."/>
            <person name="Islam M.M."/>
            <person name="Ahmed B."/>
            <person name="Halim A."/>
            <person name="Hossen Q.M.M."/>
            <person name="Hossain M.Z."/>
            <person name="Ahmed R."/>
            <person name="Khan M.M."/>
            <person name="Islam R."/>
            <person name="Rashid M.M."/>
            <person name="Khan S.A."/>
            <person name="Rahman M.S."/>
            <person name="Alam M."/>
        </authorList>
    </citation>
    <scope>NUCLEOTIDE SEQUENCE [LARGE SCALE GENOMIC DNA]</scope>
    <source>
        <strain evidence="3">cv. CVL-1</strain>
        <tissue evidence="2">Whole seedling</tissue>
    </source>
</reference>
<evidence type="ECO:0000256" key="1">
    <source>
        <dbReference type="SAM" id="MobiDB-lite"/>
    </source>
</evidence>
<dbReference type="Proteomes" id="UP000188268">
    <property type="component" value="Unassembled WGS sequence"/>
</dbReference>
<dbReference type="PANTHER" id="PTHR31065:SF35">
    <property type="entry name" value="PLATZ TRANSCRIPTION FACTOR FAMILY PROTEIN"/>
    <property type="match status" value="1"/>
</dbReference>
<name>A0A1R3HHL8_COCAP</name>
<feature type="region of interest" description="Disordered" evidence="1">
    <location>
        <begin position="376"/>
        <end position="422"/>
    </location>
</feature>
<dbReference type="PANTHER" id="PTHR31065">
    <property type="entry name" value="PLATZ TRANSCRIPTION FACTOR FAMILY PROTEIN"/>
    <property type="match status" value="1"/>
</dbReference>
<evidence type="ECO:0000313" key="2">
    <source>
        <dbReference type="EMBL" id="OMO69851.1"/>
    </source>
</evidence>
<dbReference type="Gramene" id="OMO69851">
    <property type="protein sequence ID" value="OMO69851"/>
    <property type="gene ID" value="CCACVL1_19229"/>
</dbReference>
<accession>A0A1R3HHL8</accession>
<sequence length="422" mass="46401">MWLFLSAGESYFPPGFLVRALSCLRTGQSPGAEGSFQKGAYGGLLTPDNGGRVAPSASGIWGSGNQSVPSRSIADGGAPFRNHVDSLALGRGRVARALTFEENSCEIISSMEGRVVANPTLSRGGLRENRERDVGLVNSLGINGSVRRGNKGVVELDKLAIENRQQQQQKNIGVVESSHIHNRVMVSAVGRMEEEEEMGPPWLVPMLRASYFNPCPIHGNASKSECNLFCLDCRGNSLCSYCLIHHKDHRVVQIRRSSYHNVVRVNEIHKYIDISGVQTYIINSAKIVFLNERPQPRPGKGVTNTCEICCRSLLDSFRFCSLGCKLGAMKRGDRELTFTLRCSKHGKDGGYSESDESSTPKKIRKTHFFNRLMDGLSLSSDKNDGSGDDEAITPTNISPGTPPIFNHRNARRRKGIPHRSPF</sequence>
<comment type="caution">
    <text evidence="2">The sequence shown here is derived from an EMBL/GenBank/DDBJ whole genome shotgun (WGS) entry which is preliminary data.</text>
</comment>
<proteinExistence type="predicted"/>
<dbReference type="OrthoDB" id="1908108at2759"/>